<name>A0A3S0XSB4_9GAMM</name>
<protein>
    <submittedName>
        <fullName evidence="1">Enhanced entry protein EnhB</fullName>
    </submittedName>
</protein>
<gene>
    <name evidence="1" type="ORF">EKM59_09195</name>
</gene>
<proteinExistence type="predicted"/>
<dbReference type="Proteomes" id="UP000288012">
    <property type="component" value="Unassembled WGS sequence"/>
</dbReference>
<dbReference type="AlphaFoldDB" id="A0A3S0XSB4"/>
<dbReference type="OrthoDB" id="5639597at2"/>
<comment type="caution">
    <text evidence="1">The sequence shown here is derived from an EMBL/GenBank/DDBJ whole genome shotgun (WGS) entry which is preliminary data.</text>
</comment>
<sequence>MGNNINKIFVSFLILLSFNDIGFAATFPHGCEVTGFGFNTNYLVLNEKGDQTFYLIQNRSNMQIELERYEIRDVFMSPKLQSKIDAQNWSAFASDVQNLHFKCYAHQDANNTSLVNCSDVLEVCQYPRVKFALSNMGNYWVSTNKPQNQVIKDAAAKGILLRW</sequence>
<evidence type="ECO:0000313" key="2">
    <source>
        <dbReference type="Proteomes" id="UP000288012"/>
    </source>
</evidence>
<dbReference type="EMBL" id="RZGR01000030">
    <property type="protein sequence ID" value="RUQ82081.1"/>
    <property type="molecule type" value="Genomic_DNA"/>
</dbReference>
<accession>A0A3S0XSB4</accession>
<organism evidence="1 2">
    <name type="scientific">Legionella septentrionalis</name>
    <dbReference type="NCBI Taxonomy" id="2498109"/>
    <lineage>
        <taxon>Bacteria</taxon>
        <taxon>Pseudomonadati</taxon>
        <taxon>Pseudomonadota</taxon>
        <taxon>Gammaproteobacteria</taxon>
        <taxon>Legionellales</taxon>
        <taxon>Legionellaceae</taxon>
        <taxon>Legionella</taxon>
    </lineage>
</organism>
<evidence type="ECO:0000313" key="1">
    <source>
        <dbReference type="EMBL" id="RUQ82081.1"/>
    </source>
</evidence>
<dbReference type="RefSeq" id="WP_126954869.1">
    <property type="nucleotide sequence ID" value="NZ_RZGR01000030.1"/>
</dbReference>
<keyword evidence="2" id="KW-1185">Reference proteome</keyword>
<reference evidence="1 2" key="1">
    <citation type="submission" date="2018-12" db="EMBL/GenBank/DDBJ databases">
        <title>Legionella sp,whole genome shotgun sequence.</title>
        <authorList>
            <person name="Wu H."/>
        </authorList>
    </citation>
    <scope>NUCLEOTIDE SEQUENCE [LARGE SCALE GENOMIC DNA]</scope>
    <source>
        <strain evidence="2">km714</strain>
    </source>
</reference>